<gene>
    <name evidence="1" type="ORF">S01H1_50529</name>
</gene>
<dbReference type="InterPro" id="IPR013320">
    <property type="entry name" value="ConA-like_dom_sf"/>
</dbReference>
<evidence type="ECO:0008006" key="2">
    <source>
        <dbReference type="Google" id="ProtNLM"/>
    </source>
</evidence>
<dbReference type="AlphaFoldDB" id="X0VUB3"/>
<accession>X0VUB3</accession>
<feature type="non-terminal residue" evidence="1">
    <location>
        <position position="1"/>
    </location>
</feature>
<reference evidence="1" key="1">
    <citation type="journal article" date="2014" name="Front. Microbiol.">
        <title>High frequency of phylogenetically diverse reductive dehalogenase-homologous genes in deep subseafloor sedimentary metagenomes.</title>
        <authorList>
            <person name="Kawai M."/>
            <person name="Futagami T."/>
            <person name="Toyoda A."/>
            <person name="Takaki Y."/>
            <person name="Nishi S."/>
            <person name="Hori S."/>
            <person name="Arai W."/>
            <person name="Tsubouchi T."/>
            <person name="Morono Y."/>
            <person name="Uchiyama I."/>
            <person name="Ito T."/>
            <person name="Fujiyama A."/>
            <person name="Inagaki F."/>
            <person name="Takami H."/>
        </authorList>
    </citation>
    <scope>NUCLEOTIDE SEQUENCE</scope>
    <source>
        <strain evidence="1">Expedition CK06-06</strain>
    </source>
</reference>
<name>X0VUB3_9ZZZZ</name>
<proteinExistence type="predicted"/>
<dbReference type="Pfam" id="PF13385">
    <property type="entry name" value="Laminin_G_3"/>
    <property type="match status" value="1"/>
</dbReference>
<comment type="caution">
    <text evidence="1">The sequence shown here is derived from an EMBL/GenBank/DDBJ whole genome shotgun (WGS) entry which is preliminary data.</text>
</comment>
<dbReference type="SUPFAM" id="SSF49899">
    <property type="entry name" value="Concanavalin A-like lectins/glucanases"/>
    <property type="match status" value="1"/>
</dbReference>
<organism evidence="1">
    <name type="scientific">marine sediment metagenome</name>
    <dbReference type="NCBI Taxonomy" id="412755"/>
    <lineage>
        <taxon>unclassified sequences</taxon>
        <taxon>metagenomes</taxon>
        <taxon>ecological metagenomes</taxon>
    </lineage>
</organism>
<evidence type="ECO:0000313" key="1">
    <source>
        <dbReference type="EMBL" id="GAG16028.1"/>
    </source>
</evidence>
<dbReference type="Gene3D" id="2.60.120.200">
    <property type="match status" value="1"/>
</dbReference>
<dbReference type="EMBL" id="BARS01032559">
    <property type="protein sequence ID" value="GAG16028.1"/>
    <property type="molecule type" value="Genomic_DNA"/>
</dbReference>
<protein>
    <recommendedName>
        <fullName evidence="2">LamG-like jellyroll fold domain-containing protein</fullName>
    </recommendedName>
</protein>
<sequence>GADQSTTFTDVSVGGGHGNASILNQAQVDTAVKKWGTGSLLLDGTDDGIYYSAKQFNFCDTGNYTADAQIYLTADSTNHTIFIHPSTNDYWLFGVGSTEKLYFTLYKSGEIFNITGDTTLSLNTWYHCAAIKVGNAYGIYLAGDQDGYASNATTLSQTATFYVGASSEYGDMEGNADELRLGDSNLFNAAPNIGKTDTIDVPTKAYSVTLQQILMIN</sequence>